<feature type="region of interest" description="Disordered" evidence="1">
    <location>
        <begin position="53"/>
        <end position="75"/>
    </location>
</feature>
<proteinExistence type="predicted"/>
<organism evidence="2 3">
    <name type="scientific">Cirrhinus molitorella</name>
    <name type="common">mud carp</name>
    <dbReference type="NCBI Taxonomy" id="172907"/>
    <lineage>
        <taxon>Eukaryota</taxon>
        <taxon>Metazoa</taxon>
        <taxon>Chordata</taxon>
        <taxon>Craniata</taxon>
        <taxon>Vertebrata</taxon>
        <taxon>Euteleostomi</taxon>
        <taxon>Actinopterygii</taxon>
        <taxon>Neopterygii</taxon>
        <taxon>Teleostei</taxon>
        <taxon>Ostariophysi</taxon>
        <taxon>Cypriniformes</taxon>
        <taxon>Cyprinidae</taxon>
        <taxon>Labeoninae</taxon>
        <taxon>Labeonini</taxon>
        <taxon>Cirrhinus</taxon>
    </lineage>
</organism>
<accession>A0ABR3NHH4</accession>
<dbReference type="EMBL" id="JAYMGO010000004">
    <property type="protein sequence ID" value="KAL1276395.1"/>
    <property type="molecule type" value="Genomic_DNA"/>
</dbReference>
<gene>
    <name evidence="2" type="ORF">QQF64_036018</name>
</gene>
<reference evidence="2 3" key="1">
    <citation type="submission" date="2023-09" db="EMBL/GenBank/DDBJ databases">
        <authorList>
            <person name="Wang M."/>
        </authorList>
    </citation>
    <scope>NUCLEOTIDE SEQUENCE [LARGE SCALE GENOMIC DNA]</scope>
    <source>
        <strain evidence="2">GT-2023</strain>
        <tissue evidence="2">Liver</tissue>
    </source>
</reference>
<keyword evidence="3" id="KW-1185">Reference proteome</keyword>
<dbReference type="Proteomes" id="UP001558613">
    <property type="component" value="Unassembled WGS sequence"/>
</dbReference>
<name>A0ABR3NHH4_9TELE</name>
<comment type="caution">
    <text evidence="2">The sequence shown here is derived from an EMBL/GenBank/DDBJ whole genome shotgun (WGS) entry which is preliminary data.</text>
</comment>
<protein>
    <submittedName>
        <fullName evidence="2">Uncharacterized protein</fullName>
    </submittedName>
</protein>
<evidence type="ECO:0000313" key="2">
    <source>
        <dbReference type="EMBL" id="KAL1276395.1"/>
    </source>
</evidence>
<sequence length="406" mass="45226">MSADKKTKNLVKKKDMAAEPEMIATSASACNVLVDSCHDYDVPEERMEFSVLSTEDFPSLPSTPLKPPPKRGRVGESADDIITKLSELINTRSDKPESMVAANTSHIAGLKEKLDVCAEVNEVKTKVSLVESSLLKESKIGILESRITELERYSRRWNLKLHGVPENIDEKNVRNEVIHICQKLLPEHADRLLDVIETVHRVGMKKVNSILCLGPFCPCRIYDLAGLGFLDLLVDGTPLAGLVWTSFHPATIARHVRVSLLIAVSLLHPSTLGPWPFCSEASLPFWVSRTLMARGGTLFSCRAPGCCWMITACRFGRQSLQPDQAALQEYLLCWASRTLLQSQGLSGRGAAPLCGGCLKELAPPPDRPEVKEILELLFNITLHRKKKTDIQTLRKFHIHNRRPRTN</sequence>
<evidence type="ECO:0000313" key="3">
    <source>
        <dbReference type="Proteomes" id="UP001558613"/>
    </source>
</evidence>
<evidence type="ECO:0000256" key="1">
    <source>
        <dbReference type="SAM" id="MobiDB-lite"/>
    </source>
</evidence>